<sequence length="96" mass="10815">MIAELQKMEDLNTMKSRIEFEEQKRLAWDLQNRIEDVLDLRTLTWSRVEAKAAVDSVESSSPVPLVACAGHSLISWGNKLLSIIGHTKDLPNLITV</sequence>
<evidence type="ECO:0000313" key="2">
    <source>
        <dbReference type="Proteomes" id="UP001420932"/>
    </source>
</evidence>
<dbReference type="Proteomes" id="UP001420932">
    <property type="component" value="Unassembled WGS sequence"/>
</dbReference>
<protein>
    <submittedName>
        <fullName evidence="1">Uncharacterized protein</fullName>
    </submittedName>
</protein>
<name>A0AAP0IEM1_9MAGN</name>
<proteinExistence type="predicted"/>
<dbReference type="EMBL" id="JBBNAF010000009">
    <property type="protein sequence ID" value="KAK9113658.1"/>
    <property type="molecule type" value="Genomic_DNA"/>
</dbReference>
<organism evidence="1 2">
    <name type="scientific">Stephania yunnanensis</name>
    <dbReference type="NCBI Taxonomy" id="152371"/>
    <lineage>
        <taxon>Eukaryota</taxon>
        <taxon>Viridiplantae</taxon>
        <taxon>Streptophyta</taxon>
        <taxon>Embryophyta</taxon>
        <taxon>Tracheophyta</taxon>
        <taxon>Spermatophyta</taxon>
        <taxon>Magnoliopsida</taxon>
        <taxon>Ranunculales</taxon>
        <taxon>Menispermaceae</taxon>
        <taxon>Menispermoideae</taxon>
        <taxon>Cissampelideae</taxon>
        <taxon>Stephania</taxon>
    </lineage>
</organism>
<gene>
    <name evidence="1" type="ORF">Syun_020455</name>
</gene>
<reference evidence="1 2" key="1">
    <citation type="submission" date="2024-01" db="EMBL/GenBank/DDBJ databases">
        <title>Genome assemblies of Stephania.</title>
        <authorList>
            <person name="Yang L."/>
        </authorList>
    </citation>
    <scope>NUCLEOTIDE SEQUENCE [LARGE SCALE GENOMIC DNA]</scope>
    <source>
        <strain evidence="1">YNDBR</strain>
        <tissue evidence="1">Leaf</tissue>
    </source>
</reference>
<dbReference type="AlphaFoldDB" id="A0AAP0IEM1"/>
<accession>A0AAP0IEM1</accession>
<evidence type="ECO:0000313" key="1">
    <source>
        <dbReference type="EMBL" id="KAK9113658.1"/>
    </source>
</evidence>
<keyword evidence="2" id="KW-1185">Reference proteome</keyword>
<comment type="caution">
    <text evidence="1">The sequence shown here is derived from an EMBL/GenBank/DDBJ whole genome shotgun (WGS) entry which is preliminary data.</text>
</comment>